<evidence type="ECO:0000259" key="1">
    <source>
        <dbReference type="PROSITE" id="PS51186"/>
    </source>
</evidence>
<evidence type="ECO:0000313" key="3">
    <source>
        <dbReference type="Proteomes" id="UP001209681"/>
    </source>
</evidence>
<name>A0ABT3N8B2_9BACT</name>
<evidence type="ECO:0000313" key="2">
    <source>
        <dbReference type="EMBL" id="MCW7753406.1"/>
    </source>
</evidence>
<keyword evidence="3" id="KW-1185">Reference proteome</keyword>
<organism evidence="2 3">
    <name type="scientific">Desulfobotulus pelophilus</name>
    <dbReference type="NCBI Taxonomy" id="2823377"/>
    <lineage>
        <taxon>Bacteria</taxon>
        <taxon>Pseudomonadati</taxon>
        <taxon>Thermodesulfobacteriota</taxon>
        <taxon>Desulfobacteria</taxon>
        <taxon>Desulfobacterales</taxon>
        <taxon>Desulfobacteraceae</taxon>
        <taxon>Desulfobotulus</taxon>
    </lineage>
</organism>
<dbReference type="RefSeq" id="WP_265424274.1">
    <property type="nucleotide sequence ID" value="NZ_JAPFPW010000004.1"/>
</dbReference>
<accession>A0ABT3N8B2</accession>
<dbReference type="EMBL" id="JAPFPW010000004">
    <property type="protein sequence ID" value="MCW7753406.1"/>
    <property type="molecule type" value="Genomic_DNA"/>
</dbReference>
<feature type="domain" description="N-acetyltransferase" evidence="1">
    <location>
        <begin position="2"/>
        <end position="149"/>
    </location>
</feature>
<protein>
    <submittedName>
        <fullName evidence="2">GNAT family N-acetyltransferase</fullName>
    </submittedName>
</protein>
<proteinExistence type="predicted"/>
<dbReference type="SUPFAM" id="SSF55729">
    <property type="entry name" value="Acyl-CoA N-acyltransferases (Nat)"/>
    <property type="match status" value="1"/>
</dbReference>
<sequence>MVTIRSLQKGDQCAVMALAREVEPFFGRMAGVSEFEDGIRACLENGNGLCCEGPDGLEGVIITDKNTNAIEWFVVGSRSRGKGRGRLLLEGALSQLDRERDLTVQTFASHVPEGMAARSLYMKMGFTDFRDAGKNPAGVDTVLMVRKGWAKGSFEDEVINE</sequence>
<dbReference type="Proteomes" id="UP001209681">
    <property type="component" value="Unassembled WGS sequence"/>
</dbReference>
<reference evidence="2 3" key="1">
    <citation type="submission" date="2022-11" db="EMBL/GenBank/DDBJ databases">
        <title>Desulfobotulus tamanensis H1 sp. nov. - anaerobic, alkaliphilic, sulphate reducing bacterium isolated from terrestrial mud volcano.</title>
        <authorList>
            <person name="Frolova A."/>
            <person name="Merkel A.Y."/>
            <person name="Slobodkin A.I."/>
        </authorList>
    </citation>
    <scope>NUCLEOTIDE SEQUENCE [LARGE SCALE GENOMIC DNA]</scope>
    <source>
        <strain evidence="2 3">H1</strain>
    </source>
</reference>
<gene>
    <name evidence="2" type="ORF">OOT00_05325</name>
</gene>
<dbReference type="InterPro" id="IPR000182">
    <property type="entry name" value="GNAT_dom"/>
</dbReference>
<dbReference type="Pfam" id="PF13673">
    <property type="entry name" value="Acetyltransf_10"/>
    <property type="match status" value="1"/>
</dbReference>
<dbReference type="PROSITE" id="PS51186">
    <property type="entry name" value="GNAT"/>
    <property type="match status" value="1"/>
</dbReference>
<dbReference type="InterPro" id="IPR016181">
    <property type="entry name" value="Acyl_CoA_acyltransferase"/>
</dbReference>
<comment type="caution">
    <text evidence="2">The sequence shown here is derived from an EMBL/GenBank/DDBJ whole genome shotgun (WGS) entry which is preliminary data.</text>
</comment>
<dbReference type="Gene3D" id="3.40.630.30">
    <property type="match status" value="1"/>
</dbReference>